<evidence type="ECO:0000313" key="2">
    <source>
        <dbReference type="Proteomes" id="UP000236318"/>
    </source>
</evidence>
<dbReference type="EMBL" id="FXEG02000002">
    <property type="protein sequence ID" value="SOX53046.1"/>
    <property type="molecule type" value="Genomic_DNA"/>
</dbReference>
<proteinExistence type="predicted"/>
<comment type="caution">
    <text evidence="1">The sequence shown here is derived from an EMBL/GenBank/DDBJ whole genome shotgun (WGS) entry which is preliminary data.</text>
</comment>
<dbReference type="Proteomes" id="UP000236318">
    <property type="component" value="Unassembled WGS sequence"/>
</dbReference>
<gene>
    <name evidence="1" type="ORF">MAAFP003_1716</name>
</gene>
<keyword evidence="2" id="KW-1185">Reference proteome</keyword>
<sequence length="56" mass="5629">MVLAAGPLVDYLEHVLTFAGRGCGVKGLTPLTGRHASVALTDASHAGVTFAPVEGP</sequence>
<name>A0A2K4Y8B6_9MYCO</name>
<organism evidence="1 2">
    <name type="scientific">Mycobacterium ahvazicum</name>
    <dbReference type="NCBI Taxonomy" id="1964395"/>
    <lineage>
        <taxon>Bacteria</taxon>
        <taxon>Bacillati</taxon>
        <taxon>Actinomycetota</taxon>
        <taxon>Actinomycetes</taxon>
        <taxon>Mycobacteriales</taxon>
        <taxon>Mycobacteriaceae</taxon>
        <taxon>Mycobacterium</taxon>
        <taxon>Mycobacterium simiae complex</taxon>
    </lineage>
</organism>
<dbReference type="AlphaFoldDB" id="A0A2K4Y8B6"/>
<protein>
    <submittedName>
        <fullName evidence="1">Uncharacterized protein</fullName>
    </submittedName>
</protein>
<reference evidence="1" key="1">
    <citation type="submission" date="2018-01" db="EMBL/GenBank/DDBJ databases">
        <authorList>
            <consortium name="Urmite Genomes"/>
        </authorList>
    </citation>
    <scope>NUCLEOTIDE SEQUENCE [LARGE SCALE GENOMIC DNA]</scope>
    <source>
        <strain evidence="1">AFP003</strain>
    </source>
</reference>
<accession>A0A2K4Y8B6</accession>
<evidence type="ECO:0000313" key="1">
    <source>
        <dbReference type="EMBL" id="SOX53046.1"/>
    </source>
</evidence>